<dbReference type="Pfam" id="PF12836">
    <property type="entry name" value="HHH_3"/>
    <property type="match status" value="1"/>
</dbReference>
<name>X1NK34_9ZZZZ</name>
<accession>X1NK34</accession>
<sequence length="294" mass="34308">PIDINTAGFDEFARIPYLSISDCLKIVEYREKKGHYNTLKDLLNIPGFDVILLDRIKYFITVKRKPFKIDKFTTRMRLKSEIPKKELSEKYYTKTKCSFDRYTIYLVTEKDPYENSFFDYYSPGIIIGRGTRQFVLGKYNLDLGSGVMLSPIGSFFYSTDFRVMIKERGIIPYTSVLENSGFFGAAYSDSLFLKYTLFFSNQKLDGRIDSLGAARSFDESGYHTDSLSRDRKDRINEKMFGYDIRYQFSDLLVSNRTYWCSYNPEFVCNDSFTKFYGGKFWTSGLGLKYSGDFL</sequence>
<organism evidence="1">
    <name type="scientific">marine sediment metagenome</name>
    <dbReference type="NCBI Taxonomy" id="412755"/>
    <lineage>
        <taxon>unclassified sequences</taxon>
        <taxon>metagenomes</taxon>
        <taxon>ecological metagenomes</taxon>
    </lineage>
</organism>
<gene>
    <name evidence="1" type="ORF">S06H3_26664</name>
</gene>
<protein>
    <recommendedName>
        <fullName evidence="2">Helix-hairpin-helix domain-containing protein</fullName>
    </recommendedName>
</protein>
<dbReference type="SUPFAM" id="SSF47781">
    <property type="entry name" value="RuvA domain 2-like"/>
    <property type="match status" value="1"/>
</dbReference>
<dbReference type="AlphaFoldDB" id="X1NK34"/>
<dbReference type="InterPro" id="IPR010994">
    <property type="entry name" value="RuvA_2-like"/>
</dbReference>
<reference evidence="1" key="1">
    <citation type="journal article" date="2014" name="Front. Microbiol.">
        <title>High frequency of phylogenetically diverse reductive dehalogenase-homologous genes in deep subseafloor sedimentary metagenomes.</title>
        <authorList>
            <person name="Kawai M."/>
            <person name="Futagami T."/>
            <person name="Toyoda A."/>
            <person name="Takaki Y."/>
            <person name="Nishi S."/>
            <person name="Hori S."/>
            <person name="Arai W."/>
            <person name="Tsubouchi T."/>
            <person name="Morono Y."/>
            <person name="Uchiyama I."/>
            <person name="Ito T."/>
            <person name="Fujiyama A."/>
            <person name="Inagaki F."/>
            <person name="Takami H."/>
        </authorList>
    </citation>
    <scope>NUCLEOTIDE SEQUENCE</scope>
    <source>
        <strain evidence="1">Expedition CK06-06</strain>
    </source>
</reference>
<evidence type="ECO:0000313" key="1">
    <source>
        <dbReference type="EMBL" id="GAI30576.1"/>
    </source>
</evidence>
<proteinExistence type="predicted"/>
<feature type="non-terminal residue" evidence="1">
    <location>
        <position position="294"/>
    </location>
</feature>
<dbReference type="EMBL" id="BARV01015433">
    <property type="protein sequence ID" value="GAI30576.1"/>
    <property type="molecule type" value="Genomic_DNA"/>
</dbReference>
<evidence type="ECO:0008006" key="2">
    <source>
        <dbReference type="Google" id="ProtNLM"/>
    </source>
</evidence>
<feature type="non-terminal residue" evidence="1">
    <location>
        <position position="1"/>
    </location>
</feature>
<dbReference type="Gene3D" id="1.10.150.280">
    <property type="entry name" value="AF1531-like domain"/>
    <property type="match status" value="1"/>
</dbReference>
<comment type="caution">
    <text evidence="1">The sequence shown here is derived from an EMBL/GenBank/DDBJ whole genome shotgun (WGS) entry which is preliminary data.</text>
</comment>